<dbReference type="AlphaFoldDB" id="A0A0C3GWS1"/>
<dbReference type="GO" id="GO:0016491">
    <property type="term" value="F:oxidoreductase activity"/>
    <property type="evidence" value="ECO:0007669"/>
    <property type="project" value="UniProtKB-KW"/>
</dbReference>
<evidence type="ECO:0000313" key="5">
    <source>
        <dbReference type="Proteomes" id="UP000054321"/>
    </source>
</evidence>
<dbReference type="CDD" id="cd05259">
    <property type="entry name" value="PCBER_SDR_a"/>
    <property type="match status" value="1"/>
</dbReference>
<dbReference type="Gene3D" id="3.40.50.720">
    <property type="entry name" value="NAD(P)-binding Rossmann-like Domain"/>
    <property type="match status" value="1"/>
</dbReference>
<dbReference type="SUPFAM" id="SSF51735">
    <property type="entry name" value="NAD(P)-binding Rossmann-fold domains"/>
    <property type="match status" value="1"/>
</dbReference>
<proteinExistence type="predicted"/>
<name>A0A0C3GWS1_OIDMZ</name>
<dbReference type="Gene3D" id="3.90.25.10">
    <property type="entry name" value="UDP-galactose 4-epimerase, domain 1"/>
    <property type="match status" value="1"/>
</dbReference>
<keyword evidence="5" id="KW-1185">Reference proteome</keyword>
<dbReference type="InterPro" id="IPR045312">
    <property type="entry name" value="PCBER-like"/>
</dbReference>
<dbReference type="Proteomes" id="UP000054321">
    <property type="component" value="Unassembled WGS sequence"/>
</dbReference>
<dbReference type="STRING" id="913774.A0A0C3GWS1"/>
<accession>A0A0C3GWS1</accession>
<dbReference type="InterPro" id="IPR036291">
    <property type="entry name" value="NAD(P)-bd_dom_sf"/>
</dbReference>
<dbReference type="PANTHER" id="PTHR47706:SF9">
    <property type="entry name" value="NMRA-LIKE DOMAIN-CONTAINING PROTEIN-RELATED"/>
    <property type="match status" value="1"/>
</dbReference>
<dbReference type="InterPro" id="IPR051609">
    <property type="entry name" value="NmrA/Isoflavone_reductase-like"/>
</dbReference>
<gene>
    <name evidence="4" type="ORF">OIDMADRAFT_206053</name>
</gene>
<dbReference type="OrthoDB" id="9984533at2759"/>
<dbReference type="EMBL" id="KN832886">
    <property type="protein sequence ID" value="KIM95679.1"/>
    <property type="molecule type" value="Genomic_DNA"/>
</dbReference>
<sequence>MSALKKIVLIGASTRTGPTGNLGTYVLKALTSSPDFDVTVISRKSSESTFDLSLKVIKISDDYPEDELVQAFTGQDAVVLTTGHSLGGKEFGIVDAAIKAGVKRFIPSEFGSNSQNKGAVQMFPMMAPKAKLVDYLRSKESSGLTWTSIATGIFFDLGLVSGFMGYNIAARTATIWDSGDVRFSTTVRPTVAAAVAKVLAHPSETANKYLYISSFEVSMNEILQSLEKATGGKWDVTHVNSDDQVKEGREALSKGEFMKAGKLVLAASFKPGLGGNFVRDETLANELIGLPKGDLDTAVAEVLKAVP</sequence>
<reference evidence="4 5" key="1">
    <citation type="submission" date="2014-04" db="EMBL/GenBank/DDBJ databases">
        <authorList>
            <consortium name="DOE Joint Genome Institute"/>
            <person name="Kuo A."/>
            <person name="Martino E."/>
            <person name="Perotto S."/>
            <person name="Kohler A."/>
            <person name="Nagy L.G."/>
            <person name="Floudas D."/>
            <person name="Copeland A."/>
            <person name="Barry K.W."/>
            <person name="Cichocki N."/>
            <person name="Veneault-Fourrey C."/>
            <person name="LaButti K."/>
            <person name="Lindquist E.A."/>
            <person name="Lipzen A."/>
            <person name="Lundell T."/>
            <person name="Morin E."/>
            <person name="Murat C."/>
            <person name="Sun H."/>
            <person name="Tunlid A."/>
            <person name="Henrissat B."/>
            <person name="Grigoriev I.V."/>
            <person name="Hibbett D.S."/>
            <person name="Martin F."/>
            <person name="Nordberg H.P."/>
            <person name="Cantor M.N."/>
            <person name="Hua S.X."/>
        </authorList>
    </citation>
    <scope>NUCLEOTIDE SEQUENCE [LARGE SCALE GENOMIC DNA]</scope>
    <source>
        <strain evidence="4 5">Zn</strain>
    </source>
</reference>
<keyword evidence="1" id="KW-0521">NADP</keyword>
<evidence type="ECO:0000256" key="1">
    <source>
        <dbReference type="ARBA" id="ARBA00022857"/>
    </source>
</evidence>
<protein>
    <recommendedName>
        <fullName evidence="3">NmrA-like domain-containing protein</fullName>
    </recommendedName>
</protein>
<dbReference type="HOGENOM" id="CLU_044876_3_3_1"/>
<dbReference type="InterPro" id="IPR008030">
    <property type="entry name" value="NmrA-like"/>
</dbReference>
<dbReference type="PANTHER" id="PTHR47706">
    <property type="entry name" value="NMRA-LIKE FAMILY PROTEIN"/>
    <property type="match status" value="1"/>
</dbReference>
<evidence type="ECO:0000259" key="3">
    <source>
        <dbReference type="Pfam" id="PF05368"/>
    </source>
</evidence>
<feature type="domain" description="NmrA-like" evidence="3">
    <location>
        <begin position="16"/>
        <end position="241"/>
    </location>
</feature>
<dbReference type="Pfam" id="PF05368">
    <property type="entry name" value="NmrA"/>
    <property type="match status" value="1"/>
</dbReference>
<evidence type="ECO:0000256" key="2">
    <source>
        <dbReference type="ARBA" id="ARBA00023002"/>
    </source>
</evidence>
<evidence type="ECO:0000313" key="4">
    <source>
        <dbReference type="EMBL" id="KIM95679.1"/>
    </source>
</evidence>
<reference evidence="5" key="2">
    <citation type="submission" date="2015-01" db="EMBL/GenBank/DDBJ databases">
        <title>Evolutionary Origins and Diversification of the Mycorrhizal Mutualists.</title>
        <authorList>
            <consortium name="DOE Joint Genome Institute"/>
            <consortium name="Mycorrhizal Genomics Consortium"/>
            <person name="Kohler A."/>
            <person name="Kuo A."/>
            <person name="Nagy L.G."/>
            <person name="Floudas D."/>
            <person name="Copeland A."/>
            <person name="Barry K.W."/>
            <person name="Cichocki N."/>
            <person name="Veneault-Fourrey C."/>
            <person name="LaButti K."/>
            <person name="Lindquist E.A."/>
            <person name="Lipzen A."/>
            <person name="Lundell T."/>
            <person name="Morin E."/>
            <person name="Murat C."/>
            <person name="Riley R."/>
            <person name="Ohm R."/>
            <person name="Sun H."/>
            <person name="Tunlid A."/>
            <person name="Henrissat B."/>
            <person name="Grigoriev I.V."/>
            <person name="Hibbett D.S."/>
            <person name="Martin F."/>
        </authorList>
    </citation>
    <scope>NUCLEOTIDE SEQUENCE [LARGE SCALE GENOMIC DNA]</scope>
    <source>
        <strain evidence="5">Zn</strain>
    </source>
</reference>
<keyword evidence="2" id="KW-0560">Oxidoreductase</keyword>
<organism evidence="4 5">
    <name type="scientific">Oidiodendron maius (strain Zn)</name>
    <dbReference type="NCBI Taxonomy" id="913774"/>
    <lineage>
        <taxon>Eukaryota</taxon>
        <taxon>Fungi</taxon>
        <taxon>Dikarya</taxon>
        <taxon>Ascomycota</taxon>
        <taxon>Pezizomycotina</taxon>
        <taxon>Leotiomycetes</taxon>
        <taxon>Leotiomycetes incertae sedis</taxon>
        <taxon>Myxotrichaceae</taxon>
        <taxon>Oidiodendron</taxon>
    </lineage>
</organism>
<dbReference type="InParanoid" id="A0A0C3GWS1"/>